<gene>
    <name evidence="1" type="ORF">DERP_003994</name>
</gene>
<reference evidence="1 2" key="2">
    <citation type="journal article" date="2022" name="Mol. Biol. Evol.">
        <title>Comparative Genomics Reveals Insights into the Divergent Evolution of Astigmatic Mites and Household Pest Adaptations.</title>
        <authorList>
            <person name="Xiong Q."/>
            <person name="Wan A.T."/>
            <person name="Liu X."/>
            <person name="Fung C.S."/>
            <person name="Xiao X."/>
            <person name="Malainual N."/>
            <person name="Hou J."/>
            <person name="Wang L."/>
            <person name="Wang M."/>
            <person name="Yang K.Y."/>
            <person name="Cui Y."/>
            <person name="Leung E.L."/>
            <person name="Nong W."/>
            <person name="Shin S.K."/>
            <person name="Au S.W."/>
            <person name="Jeong K.Y."/>
            <person name="Chew F.T."/>
            <person name="Hui J.H."/>
            <person name="Leung T.F."/>
            <person name="Tungtrongchitr A."/>
            <person name="Zhong N."/>
            <person name="Liu Z."/>
            <person name="Tsui S.K."/>
        </authorList>
    </citation>
    <scope>NUCLEOTIDE SEQUENCE [LARGE SCALE GENOMIC DNA]</scope>
    <source>
        <strain evidence="1">Derp</strain>
    </source>
</reference>
<keyword evidence="2" id="KW-1185">Reference proteome</keyword>
<reference evidence="1 2" key="1">
    <citation type="journal article" date="2018" name="J. Allergy Clin. Immunol.">
        <title>High-quality assembly of Dermatophagoides pteronyssinus genome and transcriptome reveals a wide range of novel allergens.</title>
        <authorList>
            <person name="Liu X.Y."/>
            <person name="Yang K.Y."/>
            <person name="Wang M.Q."/>
            <person name="Kwok J.S."/>
            <person name="Zeng X."/>
            <person name="Yang Z."/>
            <person name="Xiao X.J."/>
            <person name="Lau C.P."/>
            <person name="Li Y."/>
            <person name="Huang Z.M."/>
            <person name="Ba J.G."/>
            <person name="Yim A.K."/>
            <person name="Ouyang C.Y."/>
            <person name="Ngai S.M."/>
            <person name="Chan T.F."/>
            <person name="Leung E.L."/>
            <person name="Liu L."/>
            <person name="Liu Z.G."/>
            <person name="Tsui S.K."/>
        </authorList>
    </citation>
    <scope>NUCLEOTIDE SEQUENCE [LARGE SCALE GENOMIC DNA]</scope>
    <source>
        <strain evidence="1">Derp</strain>
    </source>
</reference>
<dbReference type="Proteomes" id="UP000887458">
    <property type="component" value="Unassembled WGS sequence"/>
</dbReference>
<comment type="caution">
    <text evidence="1">The sequence shown here is derived from an EMBL/GenBank/DDBJ whole genome shotgun (WGS) entry which is preliminary data.</text>
</comment>
<dbReference type="EMBL" id="NJHN03000062">
    <property type="protein sequence ID" value="KAH9418668.1"/>
    <property type="molecule type" value="Genomic_DNA"/>
</dbReference>
<accession>A0ABQ8J7Y7</accession>
<evidence type="ECO:0000313" key="1">
    <source>
        <dbReference type="EMBL" id="KAH9418668.1"/>
    </source>
</evidence>
<evidence type="ECO:0000313" key="2">
    <source>
        <dbReference type="Proteomes" id="UP000887458"/>
    </source>
</evidence>
<sequence length="106" mass="12265">MIQIRISMYQCEMNNLVLIIKTIDQSILRQCSSLSYGPGSLVLLSSEHCLRYSRMNKRIYSSRRPPGNIPYNFGPSLRSDNNIVITESVIFVSYLSNNWPYIRNNT</sequence>
<proteinExistence type="predicted"/>
<organism evidence="1 2">
    <name type="scientific">Dermatophagoides pteronyssinus</name>
    <name type="common">European house dust mite</name>
    <dbReference type="NCBI Taxonomy" id="6956"/>
    <lineage>
        <taxon>Eukaryota</taxon>
        <taxon>Metazoa</taxon>
        <taxon>Ecdysozoa</taxon>
        <taxon>Arthropoda</taxon>
        <taxon>Chelicerata</taxon>
        <taxon>Arachnida</taxon>
        <taxon>Acari</taxon>
        <taxon>Acariformes</taxon>
        <taxon>Sarcoptiformes</taxon>
        <taxon>Astigmata</taxon>
        <taxon>Psoroptidia</taxon>
        <taxon>Analgoidea</taxon>
        <taxon>Pyroglyphidae</taxon>
        <taxon>Dermatophagoidinae</taxon>
        <taxon>Dermatophagoides</taxon>
    </lineage>
</organism>
<name>A0ABQ8J7Y7_DERPT</name>
<protein>
    <submittedName>
        <fullName evidence="1">Uncharacterized protein</fullName>
    </submittedName>
</protein>